<feature type="transmembrane region" description="Helical" evidence="6">
    <location>
        <begin position="244"/>
        <end position="266"/>
    </location>
</feature>
<dbReference type="Pfam" id="PF07690">
    <property type="entry name" value="MFS_1"/>
    <property type="match status" value="1"/>
</dbReference>
<dbReference type="GO" id="GO:0016020">
    <property type="term" value="C:membrane"/>
    <property type="evidence" value="ECO:0007669"/>
    <property type="project" value="UniProtKB-SubCell"/>
</dbReference>
<evidence type="ECO:0000256" key="3">
    <source>
        <dbReference type="ARBA" id="ARBA00022692"/>
    </source>
</evidence>
<dbReference type="Proteomes" id="UP000241507">
    <property type="component" value="Chromosome"/>
</dbReference>
<sequence length="454" mass="50058">MAKGTIDLKIRFSRNLADNALTRYVTFSALYLAQGIPEGMTFFAIPAWLAMNGKSALEIAAFVGVIGIPWSFKILIAPMMDRFTLLAMGRKRPWVIFGQLGLILSFLNIGLIPDPLNNLTGLMIAGFFISFFGAFQDVATDGMAVDVIPVNEQARANGLMWGSKIIGTSLSLVIGTWLINSLGFSLAVSSLSVAVACIMIFPIYFKERAGEKAMPWTSGQASPDSKNTQLRSWKLIFKSFYKVVSLKSSVVFGIGSFAVGNMYGLIDTLFPIFTIQELGWTNTSFSQIFSITTVIGGILGMFVGGFLVDYFGKIKMLSLYLGILAVLITAFAFMPNLWRFNSVIYAFLLLYYTLYTFLCIAVFASAMHLCWKTVAATQFTLYMALNNMGRSSGAALLGVLKENFSWEGVFLFIAIMPVLMVVLIQFINFSKHRERVDSFVILGETLVAPNVTKD</sequence>
<dbReference type="InterPro" id="IPR036259">
    <property type="entry name" value="MFS_trans_sf"/>
</dbReference>
<feature type="transmembrane region" description="Helical" evidence="6">
    <location>
        <begin position="55"/>
        <end position="72"/>
    </location>
</feature>
<dbReference type="InterPro" id="IPR011701">
    <property type="entry name" value="MFS"/>
</dbReference>
<dbReference type="PANTHER" id="PTHR12778">
    <property type="entry name" value="SOLUTE CARRIER FAMILY 33 ACETYL-COA TRANSPORTER -RELATED"/>
    <property type="match status" value="1"/>
</dbReference>
<feature type="transmembrane region" description="Helical" evidence="6">
    <location>
        <begin position="159"/>
        <end position="179"/>
    </location>
</feature>
<evidence type="ECO:0000313" key="8">
    <source>
        <dbReference type="EMBL" id="AVR45382.1"/>
    </source>
</evidence>
<reference evidence="9" key="1">
    <citation type="submission" date="2018-03" db="EMBL/GenBank/DDBJ databases">
        <title>Gramella fulva sp. nov., isolated from a dry surface of tidal flat.</title>
        <authorList>
            <person name="Hwang S.H."/>
            <person name="Hwang W.M."/>
            <person name="Kang K."/>
            <person name="Ahn T.-Y."/>
        </authorList>
    </citation>
    <scope>NUCLEOTIDE SEQUENCE [LARGE SCALE GENOMIC DNA]</scope>
    <source>
        <strain evidence="9">SH35</strain>
    </source>
</reference>
<evidence type="ECO:0000256" key="4">
    <source>
        <dbReference type="ARBA" id="ARBA00022989"/>
    </source>
</evidence>
<feature type="transmembrane region" description="Helical" evidence="6">
    <location>
        <begin position="379"/>
        <end position="400"/>
    </location>
</feature>
<keyword evidence="4 6" id="KW-1133">Transmembrane helix</keyword>
<evidence type="ECO:0000259" key="7">
    <source>
        <dbReference type="PROSITE" id="PS50850"/>
    </source>
</evidence>
<feature type="transmembrane region" description="Helical" evidence="6">
    <location>
        <begin position="286"/>
        <end position="307"/>
    </location>
</feature>
<feature type="domain" description="Major facilitator superfamily (MFS) profile" evidence="7">
    <location>
        <begin position="248"/>
        <end position="454"/>
    </location>
</feature>
<feature type="transmembrane region" description="Helical" evidence="6">
    <location>
        <begin position="319"/>
        <end position="338"/>
    </location>
</feature>
<feature type="transmembrane region" description="Helical" evidence="6">
    <location>
        <begin position="344"/>
        <end position="367"/>
    </location>
</feature>
<keyword evidence="2" id="KW-0813">Transport</keyword>
<feature type="transmembrane region" description="Helical" evidence="6">
    <location>
        <begin position="406"/>
        <end position="427"/>
    </location>
</feature>
<dbReference type="KEGG" id="grs:C7S20_08925"/>
<dbReference type="EMBL" id="CP028136">
    <property type="protein sequence ID" value="AVR45382.1"/>
    <property type="molecule type" value="Genomic_DNA"/>
</dbReference>
<evidence type="ECO:0000313" key="9">
    <source>
        <dbReference type="Proteomes" id="UP000241507"/>
    </source>
</evidence>
<dbReference type="AlphaFoldDB" id="A0A2R3Z597"/>
<feature type="transmembrane region" description="Helical" evidence="6">
    <location>
        <begin position="93"/>
        <end position="113"/>
    </location>
</feature>
<dbReference type="OrthoDB" id="924673at2"/>
<keyword evidence="3 6" id="KW-0812">Transmembrane</keyword>
<dbReference type="InterPro" id="IPR020846">
    <property type="entry name" value="MFS_dom"/>
</dbReference>
<dbReference type="InterPro" id="IPR004752">
    <property type="entry name" value="AmpG_permease/AT-1"/>
</dbReference>
<dbReference type="PROSITE" id="PS50850">
    <property type="entry name" value="MFS"/>
    <property type="match status" value="1"/>
</dbReference>
<evidence type="ECO:0000256" key="5">
    <source>
        <dbReference type="ARBA" id="ARBA00023136"/>
    </source>
</evidence>
<feature type="transmembrane region" description="Helical" evidence="6">
    <location>
        <begin position="21"/>
        <end position="49"/>
    </location>
</feature>
<feature type="transmembrane region" description="Helical" evidence="6">
    <location>
        <begin position="119"/>
        <end position="138"/>
    </location>
</feature>
<feature type="transmembrane region" description="Helical" evidence="6">
    <location>
        <begin position="185"/>
        <end position="205"/>
    </location>
</feature>
<dbReference type="Gene3D" id="1.20.1250.20">
    <property type="entry name" value="MFS general substrate transporter like domains"/>
    <property type="match status" value="1"/>
</dbReference>
<organism evidence="8 9">
    <name type="scientific">Christiangramia fulva</name>
    <dbReference type="NCBI Taxonomy" id="2126553"/>
    <lineage>
        <taxon>Bacteria</taxon>
        <taxon>Pseudomonadati</taxon>
        <taxon>Bacteroidota</taxon>
        <taxon>Flavobacteriia</taxon>
        <taxon>Flavobacteriales</taxon>
        <taxon>Flavobacteriaceae</taxon>
        <taxon>Christiangramia</taxon>
    </lineage>
</organism>
<dbReference type="GO" id="GO:0022857">
    <property type="term" value="F:transmembrane transporter activity"/>
    <property type="evidence" value="ECO:0007669"/>
    <property type="project" value="InterPro"/>
</dbReference>
<dbReference type="PANTHER" id="PTHR12778:SF10">
    <property type="entry name" value="MAJOR FACILITATOR SUPERFAMILY DOMAIN-CONTAINING PROTEIN 3"/>
    <property type="match status" value="1"/>
</dbReference>
<keyword evidence="5 6" id="KW-0472">Membrane</keyword>
<dbReference type="RefSeq" id="WP_107012160.1">
    <property type="nucleotide sequence ID" value="NZ_CP028136.1"/>
</dbReference>
<gene>
    <name evidence="8" type="ORF">C7S20_08925</name>
</gene>
<accession>A0A2R3Z597</accession>
<proteinExistence type="predicted"/>
<comment type="subcellular location">
    <subcellularLocation>
        <location evidence="1">Membrane</location>
        <topology evidence="1">Multi-pass membrane protein</topology>
    </subcellularLocation>
</comment>
<evidence type="ECO:0000256" key="2">
    <source>
        <dbReference type="ARBA" id="ARBA00022448"/>
    </source>
</evidence>
<name>A0A2R3Z597_9FLAO</name>
<evidence type="ECO:0000256" key="1">
    <source>
        <dbReference type="ARBA" id="ARBA00004141"/>
    </source>
</evidence>
<keyword evidence="9" id="KW-1185">Reference proteome</keyword>
<evidence type="ECO:0000256" key="6">
    <source>
        <dbReference type="SAM" id="Phobius"/>
    </source>
</evidence>
<protein>
    <recommendedName>
        <fullName evidence="7">Major facilitator superfamily (MFS) profile domain-containing protein</fullName>
    </recommendedName>
</protein>
<dbReference type="SUPFAM" id="SSF103473">
    <property type="entry name" value="MFS general substrate transporter"/>
    <property type="match status" value="1"/>
</dbReference>